<geneLocation type="plasmid" evidence="1">
    <name>unnamed</name>
</geneLocation>
<gene>
    <name evidence="1" type="ORF">EZU67_05890</name>
</gene>
<accession>A0A481YK49</accession>
<dbReference type="EMBL" id="CP036584">
    <property type="protein sequence ID" value="QBK62668.1"/>
    <property type="molecule type" value="Genomic_DNA"/>
</dbReference>
<dbReference type="RefSeq" id="WP_099497216.1">
    <property type="nucleotide sequence ID" value="NZ_CP024322.2"/>
</dbReference>
<evidence type="ECO:0000313" key="1">
    <source>
        <dbReference type="EMBL" id="QBK62668.1"/>
    </source>
</evidence>
<proteinExistence type="predicted"/>
<dbReference type="AlphaFoldDB" id="A0A481YK49"/>
<protein>
    <submittedName>
        <fullName evidence="1">Uncharacterized protein</fullName>
    </submittedName>
</protein>
<sequence>MFKINIKIEFIFMNKCFIFFCYRILIYLIKFLINLIISIFINLNTSFIKLIKNKIMRFNRKIPLPYRKMKREGFCFSNGVSLIDRMNAPDLALSSRHTSLKNYRIKKGEGGSIYKRGVKFVFEEQPPYFRLCVEAGGGADLYGICVDIDDSETNAVVMPLWGGNTFQGFLLVNDSEIKMGDKLLFNKYGILEKVKNNAKSKRSISYNGIALTDSFFDKEQGHYLAQVSVY</sequence>
<reference evidence="1" key="1">
    <citation type="submission" date="2019-03" db="EMBL/GenBank/DDBJ databases">
        <title>Whole genome sequencing of Borrelia miyamotoi strains isolated at the Russian territory.</title>
        <authorList>
            <person name="Kuleshov K.V."/>
            <person name="Platonov A.E."/>
            <person name="Goptar I.A."/>
            <person name="Shipulin G.A."/>
            <person name="Markelov M.L."/>
            <person name="Koetsveld J."/>
            <person name="Kolyasnikova N.M."/>
            <person name="Sarksyan D.S."/>
            <person name="Toporkova M.G."/>
            <person name="Hovius J.W."/>
        </authorList>
    </citation>
    <scope>NUCLEOTIDE SEQUENCE</scope>
    <source>
        <strain evidence="1">Yekat-76</strain>
        <plasmid evidence="1">unnamed</plasmid>
    </source>
</reference>
<keyword evidence="1" id="KW-0614">Plasmid</keyword>
<name>A0A481YK49_9SPIR</name>
<dbReference type="InterPro" id="IPR004239">
    <property type="entry name" value="DUF228"/>
</dbReference>
<organism evidence="1">
    <name type="scientific">Borrelia miyamotoi</name>
    <dbReference type="NCBI Taxonomy" id="47466"/>
    <lineage>
        <taxon>Bacteria</taxon>
        <taxon>Pseudomonadati</taxon>
        <taxon>Spirochaetota</taxon>
        <taxon>Spirochaetia</taxon>
        <taxon>Spirochaetales</taxon>
        <taxon>Borreliaceae</taxon>
        <taxon>Borrelia</taxon>
    </lineage>
</organism>
<dbReference type="Pfam" id="PF02989">
    <property type="entry name" value="DUF228"/>
    <property type="match status" value="1"/>
</dbReference>